<feature type="non-terminal residue" evidence="1">
    <location>
        <position position="1"/>
    </location>
</feature>
<feature type="non-terminal residue" evidence="1">
    <location>
        <position position="103"/>
    </location>
</feature>
<name>W1XHC6_9ZZZZ</name>
<protein>
    <submittedName>
        <fullName evidence="1">Berberine family protein</fullName>
    </submittedName>
</protein>
<dbReference type="AlphaFoldDB" id="W1XHC6"/>
<organism evidence="1">
    <name type="scientific">human gut metagenome</name>
    <dbReference type="NCBI Taxonomy" id="408170"/>
    <lineage>
        <taxon>unclassified sequences</taxon>
        <taxon>metagenomes</taxon>
        <taxon>organismal metagenomes</taxon>
    </lineage>
</organism>
<dbReference type="Gene3D" id="3.40.462.20">
    <property type="match status" value="1"/>
</dbReference>
<comment type="caution">
    <text evidence="1">The sequence shown here is derived from an EMBL/GenBank/DDBJ whole genome shotgun (WGS) entry which is preliminary data.</text>
</comment>
<gene>
    <name evidence="1" type="ORF">Q604_UNBC15926G0001</name>
</gene>
<accession>W1XHC6</accession>
<sequence>YDKNLNLTYTSILEANRIIQDSHPDYEKYKSTGRFIYKEYSEEEIKQILNLLNDSANGSVYTAITFYGLGGAVKDKDKDESAFYYRDAKFIMGFQSVFEDDKY</sequence>
<proteinExistence type="predicted"/>
<reference evidence="1" key="1">
    <citation type="submission" date="2013-12" db="EMBL/GenBank/DDBJ databases">
        <title>A Varibaculum cambriense genome reconstructed from a premature infant gut community with otherwise low bacterial novelty that shifts toward anaerobic metabolism during the third week of life.</title>
        <authorList>
            <person name="Brown C.T."/>
            <person name="Sharon I."/>
            <person name="Thomas B.C."/>
            <person name="Castelle C.J."/>
            <person name="Morowitz M.J."/>
            <person name="Banfield J.F."/>
        </authorList>
    </citation>
    <scope>NUCLEOTIDE SEQUENCE</scope>
</reference>
<dbReference type="EMBL" id="AZMM01015926">
    <property type="protein sequence ID" value="ETJ29546.1"/>
    <property type="molecule type" value="Genomic_DNA"/>
</dbReference>
<evidence type="ECO:0000313" key="1">
    <source>
        <dbReference type="EMBL" id="ETJ29546.1"/>
    </source>
</evidence>